<dbReference type="STRING" id="576137.A0A1L7X967"/>
<evidence type="ECO:0000259" key="6">
    <source>
        <dbReference type="Pfam" id="PF11710"/>
    </source>
</evidence>
<feature type="domain" description="Glucose receptor Git3-like N-terminal" evidence="6">
    <location>
        <begin position="16"/>
        <end position="197"/>
    </location>
</feature>
<dbReference type="GO" id="GO:0007189">
    <property type="term" value="P:adenylate cyclase-activating G protein-coupled receptor signaling pathway"/>
    <property type="evidence" value="ECO:0007669"/>
    <property type="project" value="TreeGrafter"/>
</dbReference>
<feature type="transmembrane region" description="Helical" evidence="5">
    <location>
        <begin position="49"/>
        <end position="73"/>
    </location>
</feature>
<dbReference type="PANTHER" id="PTHR23112">
    <property type="entry name" value="G PROTEIN-COUPLED RECEPTOR 157-RELATED"/>
    <property type="match status" value="1"/>
</dbReference>
<evidence type="ECO:0000256" key="1">
    <source>
        <dbReference type="ARBA" id="ARBA00004141"/>
    </source>
</evidence>
<dbReference type="SUPFAM" id="SSF81321">
    <property type="entry name" value="Family A G protein-coupled receptor-like"/>
    <property type="match status" value="1"/>
</dbReference>
<dbReference type="AlphaFoldDB" id="A0A1L7X967"/>
<accession>A0A1L7X967</accession>
<dbReference type="PANTHER" id="PTHR23112:SF0">
    <property type="entry name" value="TRANSMEMBRANE PROTEIN 116"/>
    <property type="match status" value="1"/>
</dbReference>
<dbReference type="OrthoDB" id="100006at2759"/>
<feature type="transmembrane region" description="Helical" evidence="5">
    <location>
        <begin position="88"/>
        <end position="113"/>
    </location>
</feature>
<protein>
    <recommendedName>
        <fullName evidence="6">Glucose receptor Git3-like N-terminal domain-containing protein</fullName>
    </recommendedName>
</protein>
<keyword evidence="4 5" id="KW-0472">Membrane</keyword>
<dbReference type="Proteomes" id="UP000184330">
    <property type="component" value="Unassembled WGS sequence"/>
</dbReference>
<dbReference type="Pfam" id="PF11710">
    <property type="entry name" value="Git3"/>
    <property type="match status" value="1"/>
</dbReference>
<proteinExistence type="predicted"/>
<organism evidence="7 8">
    <name type="scientific">Phialocephala subalpina</name>
    <dbReference type="NCBI Taxonomy" id="576137"/>
    <lineage>
        <taxon>Eukaryota</taxon>
        <taxon>Fungi</taxon>
        <taxon>Dikarya</taxon>
        <taxon>Ascomycota</taxon>
        <taxon>Pezizomycotina</taxon>
        <taxon>Leotiomycetes</taxon>
        <taxon>Helotiales</taxon>
        <taxon>Mollisiaceae</taxon>
        <taxon>Phialocephala</taxon>
        <taxon>Phialocephala fortinii species complex</taxon>
    </lineage>
</organism>
<feature type="transmembrane region" description="Helical" evidence="5">
    <location>
        <begin position="12"/>
        <end position="37"/>
    </location>
</feature>
<keyword evidence="2 5" id="KW-0812">Transmembrane</keyword>
<comment type="subcellular location">
    <subcellularLocation>
        <location evidence="1">Membrane</location>
        <topology evidence="1">Multi-pass membrane protein</topology>
    </subcellularLocation>
</comment>
<dbReference type="PRINTS" id="PR02001">
    <property type="entry name" value="GCR1CAMPR"/>
</dbReference>
<keyword evidence="8" id="KW-1185">Reference proteome</keyword>
<evidence type="ECO:0000313" key="7">
    <source>
        <dbReference type="EMBL" id="CZR61527.1"/>
    </source>
</evidence>
<dbReference type="EMBL" id="FJOG01000018">
    <property type="protein sequence ID" value="CZR61527.1"/>
    <property type="molecule type" value="Genomic_DNA"/>
</dbReference>
<name>A0A1L7X967_9HELO</name>
<gene>
    <name evidence="7" type="ORF">PAC_11424</name>
</gene>
<dbReference type="GO" id="GO:0004930">
    <property type="term" value="F:G protein-coupled receptor activity"/>
    <property type="evidence" value="ECO:0007669"/>
    <property type="project" value="TreeGrafter"/>
</dbReference>
<reference evidence="7 8" key="1">
    <citation type="submission" date="2016-03" db="EMBL/GenBank/DDBJ databases">
        <authorList>
            <person name="Ploux O."/>
        </authorList>
    </citation>
    <scope>NUCLEOTIDE SEQUENCE [LARGE SCALE GENOMIC DNA]</scope>
    <source>
        <strain evidence="7 8">UAMH 11012</strain>
    </source>
</reference>
<feature type="transmembrane region" description="Helical" evidence="5">
    <location>
        <begin position="166"/>
        <end position="188"/>
    </location>
</feature>
<dbReference type="GO" id="GO:0005886">
    <property type="term" value="C:plasma membrane"/>
    <property type="evidence" value="ECO:0007669"/>
    <property type="project" value="TreeGrafter"/>
</dbReference>
<feature type="transmembrane region" description="Helical" evidence="5">
    <location>
        <begin position="245"/>
        <end position="264"/>
    </location>
</feature>
<evidence type="ECO:0000256" key="4">
    <source>
        <dbReference type="ARBA" id="ARBA00023136"/>
    </source>
</evidence>
<dbReference type="Gene3D" id="1.20.1070.10">
    <property type="entry name" value="Rhodopsin 7-helix transmembrane proteins"/>
    <property type="match status" value="1"/>
</dbReference>
<evidence type="ECO:0000256" key="3">
    <source>
        <dbReference type="ARBA" id="ARBA00022989"/>
    </source>
</evidence>
<evidence type="ECO:0000256" key="2">
    <source>
        <dbReference type="ARBA" id="ARBA00022692"/>
    </source>
</evidence>
<evidence type="ECO:0000313" key="8">
    <source>
        <dbReference type="Proteomes" id="UP000184330"/>
    </source>
</evidence>
<evidence type="ECO:0000256" key="5">
    <source>
        <dbReference type="SAM" id="Phobius"/>
    </source>
</evidence>
<dbReference type="InterPro" id="IPR023041">
    <property type="entry name" value="Glucose_rcpt_Git3-like_N"/>
</dbReference>
<sequence>MAASHGAVDLAVAIPTLVGSLLSSIGTCFILATYIFLPPKLSHVRHTLIRNLAVAEFGLHLGGSISGLTILGLKRDLQDGPGCVASGFLTQLCVQAVDCNMLVISITLFFIITQRFDLVKPPRRITATLIVAPWILPTITSFTALFKHFYHPVSGNWCWIQAEPKYLRYVLTHGWRFVFIIAILAMGLRIRLYVKRNRIKSQDGLELEGMYSEGKDQTSSGYTEHLLETQDHDDAVTISEKSKTLLLLSGYPLFYVVLWLPGIANRVAEATGHPIRALAILQASTAYIGFANAATFGWNEVRDQFSVHRMLELTLGFMLSD</sequence>
<dbReference type="InterPro" id="IPR022343">
    <property type="entry name" value="GCR1-cAMP_receptor"/>
</dbReference>
<keyword evidence="3 5" id="KW-1133">Transmembrane helix</keyword>
<feature type="transmembrane region" description="Helical" evidence="5">
    <location>
        <begin position="125"/>
        <end position="146"/>
    </location>
</feature>